<dbReference type="CDD" id="cd22582">
    <property type="entry name" value="BRcat_RBR_unk"/>
    <property type="match status" value="1"/>
</dbReference>
<feature type="region of interest" description="Disordered" evidence="9">
    <location>
        <begin position="169"/>
        <end position="211"/>
    </location>
</feature>
<evidence type="ECO:0000256" key="1">
    <source>
        <dbReference type="ARBA" id="ARBA00001798"/>
    </source>
</evidence>
<dbReference type="EMBL" id="JAEHOD010000001">
    <property type="protein sequence ID" value="KAG2454886.1"/>
    <property type="molecule type" value="Genomic_DNA"/>
</dbReference>
<dbReference type="PROSITE" id="PS00518">
    <property type="entry name" value="ZF_RING_1"/>
    <property type="match status" value="1"/>
</dbReference>
<dbReference type="GO" id="GO:0008270">
    <property type="term" value="F:zinc ion binding"/>
    <property type="evidence" value="ECO:0007669"/>
    <property type="project" value="UniProtKB-KW"/>
</dbReference>
<proteinExistence type="predicted"/>
<comment type="caution">
    <text evidence="11">The sequence shown here is derived from an EMBL/GenBank/DDBJ whole genome shotgun (WGS) entry which is preliminary data.</text>
</comment>
<feature type="domain" description="RING-type" evidence="10">
    <location>
        <begin position="228"/>
        <end position="472"/>
    </location>
</feature>
<dbReference type="InterPro" id="IPR017907">
    <property type="entry name" value="Znf_RING_CS"/>
</dbReference>
<evidence type="ECO:0000256" key="2">
    <source>
        <dbReference type="ARBA" id="ARBA00012251"/>
    </source>
</evidence>
<dbReference type="InterPro" id="IPR013083">
    <property type="entry name" value="Znf_RING/FYVE/PHD"/>
</dbReference>
<name>A0A835WWC9_9CHLO</name>
<feature type="region of interest" description="Disordered" evidence="9">
    <location>
        <begin position="118"/>
        <end position="143"/>
    </location>
</feature>
<dbReference type="Gene3D" id="3.30.40.10">
    <property type="entry name" value="Zinc/RING finger domain, C3HC4 (zinc finger)"/>
    <property type="match status" value="1"/>
</dbReference>
<organism evidence="11 12">
    <name type="scientific">Chlamydomonas schloesseri</name>
    <dbReference type="NCBI Taxonomy" id="2026947"/>
    <lineage>
        <taxon>Eukaryota</taxon>
        <taxon>Viridiplantae</taxon>
        <taxon>Chlorophyta</taxon>
        <taxon>core chlorophytes</taxon>
        <taxon>Chlorophyceae</taxon>
        <taxon>CS clade</taxon>
        <taxon>Chlamydomonadales</taxon>
        <taxon>Chlamydomonadaceae</taxon>
        <taxon>Chlamydomonas</taxon>
    </lineage>
</organism>
<evidence type="ECO:0000256" key="7">
    <source>
        <dbReference type="ARBA" id="ARBA00022786"/>
    </source>
</evidence>
<gene>
    <name evidence="11" type="ORF">HYH02_000717</name>
</gene>
<evidence type="ECO:0000256" key="9">
    <source>
        <dbReference type="SAM" id="MobiDB-lite"/>
    </source>
</evidence>
<dbReference type="GO" id="GO:0061630">
    <property type="term" value="F:ubiquitin protein ligase activity"/>
    <property type="evidence" value="ECO:0007669"/>
    <property type="project" value="UniProtKB-EC"/>
</dbReference>
<dbReference type="CDD" id="cd22584">
    <property type="entry name" value="Rcat_RBR_unk"/>
    <property type="match status" value="1"/>
</dbReference>
<dbReference type="Pfam" id="PF01485">
    <property type="entry name" value="IBR"/>
    <property type="match status" value="2"/>
</dbReference>
<feature type="compositionally biased region" description="Gly residues" evidence="9">
    <location>
        <begin position="121"/>
        <end position="131"/>
    </location>
</feature>
<evidence type="ECO:0000256" key="8">
    <source>
        <dbReference type="ARBA" id="ARBA00022833"/>
    </source>
</evidence>
<evidence type="ECO:0000256" key="4">
    <source>
        <dbReference type="ARBA" id="ARBA00022723"/>
    </source>
</evidence>
<evidence type="ECO:0000256" key="6">
    <source>
        <dbReference type="ARBA" id="ARBA00022771"/>
    </source>
</evidence>
<dbReference type="InterPro" id="IPR031127">
    <property type="entry name" value="E3_UB_ligase_RBR"/>
</dbReference>
<feature type="compositionally biased region" description="Low complexity" evidence="9">
    <location>
        <begin position="169"/>
        <end position="178"/>
    </location>
</feature>
<dbReference type="InterPro" id="IPR002867">
    <property type="entry name" value="IBR_dom"/>
</dbReference>
<keyword evidence="12" id="KW-1185">Reference proteome</keyword>
<reference evidence="11" key="1">
    <citation type="journal article" date="2020" name="bioRxiv">
        <title>Comparative genomics of Chlamydomonas.</title>
        <authorList>
            <person name="Craig R.J."/>
            <person name="Hasan A.R."/>
            <person name="Ness R.W."/>
            <person name="Keightley P.D."/>
        </authorList>
    </citation>
    <scope>NUCLEOTIDE SEQUENCE</scope>
    <source>
        <strain evidence="11">CCAP 11/173</strain>
    </source>
</reference>
<keyword evidence="4" id="KW-0479">Metal-binding</keyword>
<dbReference type="PANTHER" id="PTHR11685">
    <property type="entry name" value="RBR FAMILY RING FINGER AND IBR DOMAIN-CONTAINING"/>
    <property type="match status" value="1"/>
</dbReference>
<dbReference type="OrthoDB" id="541961at2759"/>
<comment type="catalytic activity">
    <reaction evidence="1">
        <text>[E2 ubiquitin-conjugating enzyme]-S-ubiquitinyl-L-cysteine + [acceptor protein]-L-lysine = [E2 ubiquitin-conjugating enzyme]-L-cysteine + [acceptor protein]-N(6)-ubiquitinyl-L-lysine.</text>
        <dbReference type="EC" id="2.3.2.31"/>
    </reaction>
</comment>
<dbReference type="InterPro" id="IPR044066">
    <property type="entry name" value="TRIAD_supradom"/>
</dbReference>
<dbReference type="Gene3D" id="1.20.120.1750">
    <property type="match status" value="1"/>
</dbReference>
<dbReference type="AlphaFoldDB" id="A0A835WWC9"/>
<accession>A0A835WWC9</accession>
<feature type="compositionally biased region" description="Gly residues" evidence="9">
    <location>
        <begin position="481"/>
        <end position="491"/>
    </location>
</feature>
<dbReference type="SMART" id="SM00647">
    <property type="entry name" value="IBR"/>
    <property type="match status" value="2"/>
</dbReference>
<evidence type="ECO:0000256" key="5">
    <source>
        <dbReference type="ARBA" id="ARBA00022737"/>
    </source>
</evidence>
<keyword evidence="6" id="KW-0863">Zinc-finger</keyword>
<dbReference type="EC" id="2.3.2.31" evidence="2"/>
<evidence type="ECO:0000313" key="11">
    <source>
        <dbReference type="EMBL" id="KAG2454886.1"/>
    </source>
</evidence>
<keyword evidence="8" id="KW-0862">Zinc</keyword>
<dbReference type="Proteomes" id="UP000613740">
    <property type="component" value="Unassembled WGS sequence"/>
</dbReference>
<dbReference type="GO" id="GO:0016567">
    <property type="term" value="P:protein ubiquitination"/>
    <property type="evidence" value="ECO:0007669"/>
    <property type="project" value="InterPro"/>
</dbReference>
<keyword evidence="3" id="KW-0808">Transferase</keyword>
<sequence length="538" mass="55706">MVKEVTAVESEDPDILIVTEQLASVRDMQSKLVVEQLRQSAAADVVAQRQSVAAAHELEQQDQLNARISQHDRAFAQRLASVDEYTWRQVGDEIEEPIEVDPPRKRACRGGPAGVERGAAGAAGGAGGGPAGRLAAGGAAGPCSSTVPTPGGGRMTTCAQAAAAAAGGAAGPSATTSRRGGGGSGSGAGGSSSGAGGSGGAAGPSRNATAGGSAAAAAPVAAAVRRGPTTECLSCCDRFPDDEVTCAGADGASSSSGAAGCGHYFCRGCLTSYVRGVVGDRKFPVLCPMGGGGAGAAGAGCKQQLSREAARHALRGHPKDLQAFDMLEAESGIDENLRIYCPHKSCSVLLIRPEEHDIPADQPMSCPSCRRAFCVRCRIPGWHKGYTCAQFQALPAHLRSAEDAAMLVLSSQHRWKQCPQCQLMVDRSEGCNHMKCRCGCDFCYACGKKYKNNNPTADNVHGTPACECKLFDVPEEEAEPAGGGGAAGGAAGVEEPVRPVPWRGGRQVSRRRCRFAASIHDCPHRFKCWFRHNEDGNF</sequence>
<feature type="compositionally biased region" description="Gly residues" evidence="9">
    <location>
        <begin position="179"/>
        <end position="202"/>
    </location>
</feature>
<evidence type="ECO:0000256" key="3">
    <source>
        <dbReference type="ARBA" id="ARBA00022679"/>
    </source>
</evidence>
<feature type="region of interest" description="Disordered" evidence="9">
    <location>
        <begin position="477"/>
        <end position="503"/>
    </location>
</feature>
<protein>
    <recommendedName>
        <fullName evidence="2">RBR-type E3 ubiquitin transferase</fullName>
        <ecNumber evidence="2">2.3.2.31</ecNumber>
    </recommendedName>
</protein>
<dbReference type="SUPFAM" id="SSF57850">
    <property type="entry name" value="RING/U-box"/>
    <property type="match status" value="3"/>
</dbReference>
<keyword evidence="5" id="KW-0677">Repeat</keyword>
<evidence type="ECO:0000313" key="12">
    <source>
        <dbReference type="Proteomes" id="UP000613740"/>
    </source>
</evidence>
<keyword evidence="7" id="KW-0833">Ubl conjugation pathway</keyword>
<evidence type="ECO:0000259" key="10">
    <source>
        <dbReference type="PROSITE" id="PS51873"/>
    </source>
</evidence>
<dbReference type="PROSITE" id="PS51873">
    <property type="entry name" value="TRIAD"/>
    <property type="match status" value="1"/>
</dbReference>